<reference evidence="1" key="2">
    <citation type="journal article" date="2015" name="Data Brief">
        <title>Shoot transcriptome of the giant reed, Arundo donax.</title>
        <authorList>
            <person name="Barrero R.A."/>
            <person name="Guerrero F.D."/>
            <person name="Moolhuijzen P."/>
            <person name="Goolsby J.A."/>
            <person name="Tidwell J."/>
            <person name="Bellgard S.E."/>
            <person name="Bellgard M.I."/>
        </authorList>
    </citation>
    <scope>NUCLEOTIDE SEQUENCE</scope>
    <source>
        <tissue evidence="1">Shoot tissue taken approximately 20 cm above the soil surface</tissue>
    </source>
</reference>
<proteinExistence type="predicted"/>
<reference evidence="1" key="1">
    <citation type="submission" date="2014-09" db="EMBL/GenBank/DDBJ databases">
        <authorList>
            <person name="Magalhaes I.L.F."/>
            <person name="Oliveira U."/>
            <person name="Santos F.R."/>
            <person name="Vidigal T.H.D.A."/>
            <person name="Brescovit A.D."/>
            <person name="Santos A.J."/>
        </authorList>
    </citation>
    <scope>NUCLEOTIDE SEQUENCE</scope>
    <source>
        <tissue evidence="1">Shoot tissue taken approximately 20 cm above the soil surface</tissue>
    </source>
</reference>
<protein>
    <submittedName>
        <fullName evidence="1">Uncharacterized protein</fullName>
    </submittedName>
</protein>
<dbReference type="AlphaFoldDB" id="A0A0A9HB07"/>
<sequence>MCSQLVPLKTCKINNRMFFSRTNRITGPSSILRYHSLNPAQQPFHATVYLMFSSLTKHRTNVHNTLKQQST</sequence>
<evidence type="ECO:0000313" key="1">
    <source>
        <dbReference type="EMBL" id="JAE34375.1"/>
    </source>
</evidence>
<dbReference type="EMBL" id="GBRH01163521">
    <property type="protein sequence ID" value="JAE34375.1"/>
    <property type="molecule type" value="Transcribed_RNA"/>
</dbReference>
<organism evidence="1">
    <name type="scientific">Arundo donax</name>
    <name type="common">Giant reed</name>
    <name type="synonym">Donax arundinaceus</name>
    <dbReference type="NCBI Taxonomy" id="35708"/>
    <lineage>
        <taxon>Eukaryota</taxon>
        <taxon>Viridiplantae</taxon>
        <taxon>Streptophyta</taxon>
        <taxon>Embryophyta</taxon>
        <taxon>Tracheophyta</taxon>
        <taxon>Spermatophyta</taxon>
        <taxon>Magnoliopsida</taxon>
        <taxon>Liliopsida</taxon>
        <taxon>Poales</taxon>
        <taxon>Poaceae</taxon>
        <taxon>PACMAD clade</taxon>
        <taxon>Arundinoideae</taxon>
        <taxon>Arundineae</taxon>
        <taxon>Arundo</taxon>
    </lineage>
</organism>
<accession>A0A0A9HB07</accession>
<name>A0A0A9HB07_ARUDO</name>